<keyword evidence="2" id="KW-1185">Reference proteome</keyword>
<dbReference type="GeneID" id="86958305"/>
<proteinExistence type="predicted"/>
<organism evidence="1 2">
    <name type="scientific">Streptomyces virginiae</name>
    <name type="common">Streptomyces cinnamonensis</name>
    <dbReference type="NCBI Taxonomy" id="1961"/>
    <lineage>
        <taxon>Bacteria</taxon>
        <taxon>Bacillati</taxon>
        <taxon>Actinomycetota</taxon>
        <taxon>Actinomycetes</taxon>
        <taxon>Kitasatosporales</taxon>
        <taxon>Streptomycetaceae</taxon>
        <taxon>Streptomyces</taxon>
    </lineage>
</organism>
<evidence type="ECO:0000313" key="2">
    <source>
        <dbReference type="Proteomes" id="UP000660554"/>
    </source>
</evidence>
<name>A0ABQ3NQQ7_STRVG</name>
<accession>A0ABQ3NQQ7</accession>
<protein>
    <recommendedName>
        <fullName evidence="3">TetR family transcriptional regulator</fullName>
    </recommendedName>
</protein>
<reference evidence="2" key="1">
    <citation type="submission" date="2020-09" db="EMBL/GenBank/DDBJ databases">
        <title>Whole genome shotgun sequence of Streptomyces cinnamonensis NBRC 15873.</title>
        <authorList>
            <person name="Komaki H."/>
            <person name="Tamura T."/>
        </authorList>
    </citation>
    <scope>NUCLEOTIDE SEQUENCE [LARGE SCALE GENOMIC DNA]</scope>
    <source>
        <strain evidence="2">NBRC 15873</strain>
    </source>
</reference>
<evidence type="ECO:0000313" key="1">
    <source>
        <dbReference type="EMBL" id="GHI15127.1"/>
    </source>
</evidence>
<dbReference type="RefSeq" id="WP_185559107.1">
    <property type="nucleotide sequence ID" value="NZ_BMRU01000008.1"/>
</dbReference>
<comment type="caution">
    <text evidence="1">The sequence shown here is derived from an EMBL/GenBank/DDBJ whole genome shotgun (WGS) entry which is preliminary data.</text>
</comment>
<gene>
    <name evidence="1" type="ORF">Scinn_45900</name>
</gene>
<evidence type="ECO:0008006" key="3">
    <source>
        <dbReference type="Google" id="ProtNLM"/>
    </source>
</evidence>
<dbReference type="EMBL" id="BNDV01000010">
    <property type="protein sequence ID" value="GHI15127.1"/>
    <property type="molecule type" value="Genomic_DNA"/>
</dbReference>
<dbReference type="Proteomes" id="UP000660554">
    <property type="component" value="Unassembled WGS sequence"/>
</dbReference>
<sequence length="52" mass="5475">MAEAAAALGFALALRMEGLIDTDASPEVADEMPAVIGEALTNHRPSRRGHPF</sequence>